<gene>
    <name evidence="1" type="ORF">RCL2_001271100</name>
</gene>
<comment type="caution">
    <text evidence="1">The sequence shown here is derived from an EMBL/GenBank/DDBJ whole genome shotgun (WGS) entry which is preliminary data.</text>
</comment>
<evidence type="ECO:0000313" key="1">
    <source>
        <dbReference type="EMBL" id="GES85606.1"/>
    </source>
</evidence>
<proteinExistence type="predicted"/>
<dbReference type="AlphaFoldDB" id="A0A8H3LGV9"/>
<organism evidence="1 2">
    <name type="scientific">Rhizophagus clarus</name>
    <dbReference type="NCBI Taxonomy" id="94130"/>
    <lineage>
        <taxon>Eukaryota</taxon>
        <taxon>Fungi</taxon>
        <taxon>Fungi incertae sedis</taxon>
        <taxon>Mucoromycota</taxon>
        <taxon>Glomeromycotina</taxon>
        <taxon>Glomeromycetes</taxon>
        <taxon>Glomerales</taxon>
        <taxon>Glomeraceae</taxon>
        <taxon>Rhizophagus</taxon>
    </lineage>
</organism>
<dbReference type="EMBL" id="BLAL01000156">
    <property type="protein sequence ID" value="GES85606.1"/>
    <property type="molecule type" value="Genomic_DNA"/>
</dbReference>
<protein>
    <submittedName>
        <fullName evidence="1">Uncharacterized protein</fullName>
    </submittedName>
</protein>
<reference evidence="1" key="1">
    <citation type="submission" date="2019-10" db="EMBL/GenBank/DDBJ databases">
        <title>Conservation and host-specific expression of non-tandemly repeated heterogenous ribosome RNA gene in arbuscular mycorrhizal fungi.</title>
        <authorList>
            <person name="Maeda T."/>
            <person name="Kobayashi Y."/>
            <person name="Nakagawa T."/>
            <person name="Ezawa T."/>
            <person name="Yamaguchi K."/>
            <person name="Bino T."/>
            <person name="Nishimoto Y."/>
            <person name="Shigenobu S."/>
            <person name="Kawaguchi M."/>
        </authorList>
    </citation>
    <scope>NUCLEOTIDE SEQUENCE</scope>
    <source>
        <strain evidence="1">HR1</strain>
    </source>
</reference>
<evidence type="ECO:0000313" key="2">
    <source>
        <dbReference type="Proteomes" id="UP000615446"/>
    </source>
</evidence>
<name>A0A8H3LGV9_9GLOM</name>
<sequence>MKDKRNSEIKTSECFFQNRVYKRRFGRKIRNLNRHLCVLNHPVTSQLARLPRQNTTGLFQDQFFNGTNSFYYPVASQLAQLPRQNTTDSFQNQFFYGTNSFH</sequence>
<accession>A0A8H3LGV9</accession>
<dbReference type="Proteomes" id="UP000615446">
    <property type="component" value="Unassembled WGS sequence"/>
</dbReference>